<dbReference type="Proteomes" id="UP000177165">
    <property type="component" value="Unassembled WGS sequence"/>
</dbReference>
<evidence type="ECO:0000313" key="3">
    <source>
        <dbReference type="EMBL" id="OGY79009.1"/>
    </source>
</evidence>
<dbReference type="STRING" id="1798540.A3B74_03940"/>
<protein>
    <recommendedName>
        <fullName evidence="5">POTRA domain-containing protein</fullName>
    </recommendedName>
</protein>
<organism evidence="3 4">
    <name type="scientific">Candidatus Kerfeldbacteria bacterium RIFCSPHIGHO2_02_FULL_42_14</name>
    <dbReference type="NCBI Taxonomy" id="1798540"/>
    <lineage>
        <taxon>Bacteria</taxon>
        <taxon>Candidatus Kerfeldiibacteriota</taxon>
    </lineage>
</organism>
<evidence type="ECO:0000256" key="1">
    <source>
        <dbReference type="SAM" id="MobiDB-lite"/>
    </source>
</evidence>
<keyword evidence="2" id="KW-0812">Transmembrane</keyword>
<evidence type="ECO:0000256" key="2">
    <source>
        <dbReference type="SAM" id="Phobius"/>
    </source>
</evidence>
<reference evidence="3 4" key="1">
    <citation type="journal article" date="2016" name="Nat. Commun.">
        <title>Thousands of microbial genomes shed light on interconnected biogeochemical processes in an aquifer system.</title>
        <authorList>
            <person name="Anantharaman K."/>
            <person name="Brown C.T."/>
            <person name="Hug L.A."/>
            <person name="Sharon I."/>
            <person name="Castelle C.J."/>
            <person name="Probst A.J."/>
            <person name="Thomas B.C."/>
            <person name="Singh A."/>
            <person name="Wilkins M.J."/>
            <person name="Karaoz U."/>
            <person name="Brodie E.L."/>
            <person name="Williams K.H."/>
            <person name="Hubbard S.S."/>
            <person name="Banfield J.F."/>
        </authorList>
    </citation>
    <scope>NUCLEOTIDE SEQUENCE [LARGE SCALE GENOMIC DNA]</scope>
</reference>
<feature type="transmembrane region" description="Helical" evidence="2">
    <location>
        <begin position="51"/>
        <end position="72"/>
    </location>
</feature>
<name>A0A1G2AR44_9BACT</name>
<proteinExistence type="predicted"/>
<feature type="region of interest" description="Disordered" evidence="1">
    <location>
        <begin position="301"/>
        <end position="321"/>
    </location>
</feature>
<evidence type="ECO:0008006" key="5">
    <source>
        <dbReference type="Google" id="ProtNLM"/>
    </source>
</evidence>
<keyword evidence="2" id="KW-0472">Membrane</keyword>
<accession>A0A1G2AR44</accession>
<gene>
    <name evidence="3" type="ORF">A3B74_03940</name>
</gene>
<dbReference type="AlphaFoldDB" id="A0A1G2AR44"/>
<keyword evidence="2" id="KW-1133">Transmembrane helix</keyword>
<comment type="caution">
    <text evidence="3">The sequence shown here is derived from an EMBL/GenBank/DDBJ whole genome shotgun (WGS) entry which is preliminary data.</text>
</comment>
<evidence type="ECO:0000313" key="4">
    <source>
        <dbReference type="Proteomes" id="UP000177165"/>
    </source>
</evidence>
<sequence>MLRKIWLRFRGFPQRSVQIAASASQPRHQYFNPFFPKERHVVIQPSHRNDFVVYIGIAIVFLLCIFIVTNYLPYFRITNVTYDGFHFLQRSELEEIVQSTLSQKHFFLFRNDSFFTLREGEIEQRVTETISDRFALHSVTATKIFPRSLHIRIEERIPRFVWISNSLYFYIDPTGTITQAITPEEVNPDFPKIFDQNNIPVQVGSRALSQKLSELILSISEDFFRATSISIDHLALPLLVCKEAKLIENTVRLQDDVSQEQYETLRDIQEKVQTGEMSIEESLTLLSEKGMPFEDFASIMDSSTSQTQPKPSNINTQSQNNATATQFDTSNTQIVFEEILQQAVCNLPDVAHDVFLKTQEGWGVYFTDLLPLEAQFTKLKVTLTEKFPSAPRSLKYIDLRYGDNVYFQ</sequence>
<dbReference type="EMBL" id="MHKB01000011">
    <property type="protein sequence ID" value="OGY79009.1"/>
    <property type="molecule type" value="Genomic_DNA"/>
</dbReference>